<comment type="caution">
    <text evidence="1">The sequence shown here is derived from an EMBL/GenBank/DDBJ whole genome shotgun (WGS) entry which is preliminary data.</text>
</comment>
<dbReference type="AlphaFoldDB" id="A0A3D8PHQ8"/>
<dbReference type="OrthoDB" id="179999at2"/>
<dbReference type="Proteomes" id="UP000257143">
    <property type="component" value="Unassembled WGS sequence"/>
</dbReference>
<accession>A0A3D8PHQ8</accession>
<reference evidence="2" key="1">
    <citation type="submission" date="2017-11" db="EMBL/GenBank/DDBJ databases">
        <authorList>
            <person name="Zhu W."/>
        </authorList>
    </citation>
    <scope>NUCLEOTIDE SEQUENCE [LARGE SCALE GENOMIC DNA]</scope>
    <source>
        <strain evidence="2">CAU 1183</strain>
    </source>
</reference>
<dbReference type="EMBL" id="PIOC01000033">
    <property type="protein sequence ID" value="RDW15182.1"/>
    <property type="molecule type" value="Genomic_DNA"/>
</dbReference>
<protein>
    <submittedName>
        <fullName evidence="1">Uncharacterized protein</fullName>
    </submittedName>
</protein>
<name>A0A3D8PHQ8_9BACI</name>
<dbReference type="RefSeq" id="WP_115774939.1">
    <property type="nucleotide sequence ID" value="NZ_PIOC01000033.1"/>
</dbReference>
<gene>
    <name evidence="1" type="ORF">CWR48_19315</name>
</gene>
<proteinExistence type="predicted"/>
<evidence type="ECO:0000313" key="1">
    <source>
        <dbReference type="EMBL" id="RDW15182.1"/>
    </source>
</evidence>
<keyword evidence="2" id="KW-1185">Reference proteome</keyword>
<dbReference type="InterPro" id="IPR011050">
    <property type="entry name" value="Pectin_lyase_fold/virulence"/>
</dbReference>
<organism evidence="1 2">
    <name type="scientific">Oceanobacillus arenosus</name>
    <dbReference type="NCBI Taxonomy" id="1229153"/>
    <lineage>
        <taxon>Bacteria</taxon>
        <taxon>Bacillati</taxon>
        <taxon>Bacillota</taxon>
        <taxon>Bacilli</taxon>
        <taxon>Bacillales</taxon>
        <taxon>Bacillaceae</taxon>
        <taxon>Oceanobacillus</taxon>
    </lineage>
</organism>
<dbReference type="SUPFAM" id="SSF51126">
    <property type="entry name" value="Pectin lyase-like"/>
    <property type="match status" value="1"/>
</dbReference>
<sequence length="124" mass="13293">MLFLPRVLDILGTPDTLIEGSRITPGEGSETGIEIHNAPGTELQGSHITGGTNAFWANRLREDKGTDGRGKGIPTDIRNEHNVIRQTANGIRIDAGEKLSVVENIIEGIDGAKLRVADGIELSR</sequence>
<evidence type="ECO:0000313" key="2">
    <source>
        <dbReference type="Proteomes" id="UP000257143"/>
    </source>
</evidence>